<proteinExistence type="predicted"/>
<sequence length="39" mass="4625">MKSTLVRIRELHSLIYYVEFKLHSSCHQFFIPTQALCLA</sequence>
<reference evidence="1" key="2">
    <citation type="journal article" date="2015" name="Fish Shellfish Immunol.">
        <title>Early steps in the European eel (Anguilla anguilla)-Vibrio vulnificus interaction in the gills: Role of the RtxA13 toxin.</title>
        <authorList>
            <person name="Callol A."/>
            <person name="Pajuelo D."/>
            <person name="Ebbesson L."/>
            <person name="Teles M."/>
            <person name="MacKenzie S."/>
            <person name="Amaro C."/>
        </authorList>
    </citation>
    <scope>NUCLEOTIDE SEQUENCE</scope>
</reference>
<name>A0A0E9UNM6_ANGAN</name>
<organism evidence="1">
    <name type="scientific">Anguilla anguilla</name>
    <name type="common">European freshwater eel</name>
    <name type="synonym">Muraena anguilla</name>
    <dbReference type="NCBI Taxonomy" id="7936"/>
    <lineage>
        <taxon>Eukaryota</taxon>
        <taxon>Metazoa</taxon>
        <taxon>Chordata</taxon>
        <taxon>Craniata</taxon>
        <taxon>Vertebrata</taxon>
        <taxon>Euteleostomi</taxon>
        <taxon>Actinopterygii</taxon>
        <taxon>Neopterygii</taxon>
        <taxon>Teleostei</taxon>
        <taxon>Anguilliformes</taxon>
        <taxon>Anguillidae</taxon>
        <taxon>Anguilla</taxon>
    </lineage>
</organism>
<dbReference type="EMBL" id="GBXM01041103">
    <property type="protein sequence ID" value="JAH67474.1"/>
    <property type="molecule type" value="Transcribed_RNA"/>
</dbReference>
<dbReference type="AlphaFoldDB" id="A0A0E9UNM6"/>
<accession>A0A0E9UNM6</accession>
<reference evidence="1" key="1">
    <citation type="submission" date="2014-11" db="EMBL/GenBank/DDBJ databases">
        <authorList>
            <person name="Amaro Gonzalez C."/>
        </authorList>
    </citation>
    <scope>NUCLEOTIDE SEQUENCE</scope>
</reference>
<evidence type="ECO:0000313" key="1">
    <source>
        <dbReference type="EMBL" id="JAH67474.1"/>
    </source>
</evidence>
<protein>
    <submittedName>
        <fullName evidence="1">Uncharacterized protein</fullName>
    </submittedName>
</protein>